<dbReference type="Proteomes" id="UP001151760">
    <property type="component" value="Unassembled WGS sequence"/>
</dbReference>
<gene>
    <name evidence="2" type="ORF">Tco_0729560</name>
</gene>
<proteinExistence type="predicted"/>
<reference evidence="2" key="2">
    <citation type="submission" date="2022-01" db="EMBL/GenBank/DDBJ databases">
        <authorList>
            <person name="Yamashiro T."/>
            <person name="Shiraishi A."/>
            <person name="Satake H."/>
            <person name="Nakayama K."/>
        </authorList>
    </citation>
    <scope>NUCLEOTIDE SEQUENCE</scope>
</reference>
<reference evidence="2" key="1">
    <citation type="journal article" date="2022" name="Int. J. Mol. Sci.">
        <title>Draft Genome of Tanacetum Coccineum: Genomic Comparison of Closely Related Tanacetum-Family Plants.</title>
        <authorList>
            <person name="Yamashiro T."/>
            <person name="Shiraishi A."/>
            <person name="Nakayama K."/>
            <person name="Satake H."/>
        </authorList>
    </citation>
    <scope>NUCLEOTIDE SEQUENCE</scope>
</reference>
<dbReference type="PANTHER" id="PTHR33067">
    <property type="entry name" value="RNA-DIRECTED DNA POLYMERASE-RELATED"/>
    <property type="match status" value="1"/>
</dbReference>
<organism evidence="2 3">
    <name type="scientific">Tanacetum coccineum</name>
    <dbReference type="NCBI Taxonomy" id="301880"/>
    <lineage>
        <taxon>Eukaryota</taxon>
        <taxon>Viridiplantae</taxon>
        <taxon>Streptophyta</taxon>
        <taxon>Embryophyta</taxon>
        <taxon>Tracheophyta</taxon>
        <taxon>Spermatophyta</taxon>
        <taxon>Magnoliopsida</taxon>
        <taxon>eudicotyledons</taxon>
        <taxon>Gunneridae</taxon>
        <taxon>Pentapetalae</taxon>
        <taxon>asterids</taxon>
        <taxon>campanulids</taxon>
        <taxon>Asterales</taxon>
        <taxon>Asteraceae</taxon>
        <taxon>Asteroideae</taxon>
        <taxon>Anthemideae</taxon>
        <taxon>Anthemidinae</taxon>
        <taxon>Tanacetum</taxon>
    </lineage>
</organism>
<dbReference type="PANTHER" id="PTHR33067:SF9">
    <property type="entry name" value="RNA-DIRECTED DNA POLYMERASE"/>
    <property type="match status" value="1"/>
</dbReference>
<keyword evidence="3" id="KW-1185">Reference proteome</keyword>
<name>A0ABQ4YP73_9ASTR</name>
<accession>A0ABQ4YP73</accession>
<evidence type="ECO:0000313" key="3">
    <source>
        <dbReference type="Proteomes" id="UP001151760"/>
    </source>
</evidence>
<protein>
    <recommendedName>
        <fullName evidence="4">Reverse transcriptase domain-containing protein</fullName>
    </recommendedName>
</protein>
<evidence type="ECO:0000256" key="1">
    <source>
        <dbReference type="SAM" id="Coils"/>
    </source>
</evidence>
<dbReference type="EMBL" id="BQNB010010614">
    <property type="protein sequence ID" value="GJS79679.1"/>
    <property type="molecule type" value="Genomic_DNA"/>
</dbReference>
<comment type="caution">
    <text evidence="2">The sequence shown here is derived from an EMBL/GenBank/DDBJ whole genome shotgun (WGS) entry which is preliminary data.</text>
</comment>
<evidence type="ECO:0000313" key="2">
    <source>
        <dbReference type="EMBL" id="GJS79679.1"/>
    </source>
</evidence>
<feature type="coiled-coil region" evidence="1">
    <location>
        <begin position="140"/>
        <end position="184"/>
    </location>
</feature>
<keyword evidence="1" id="KW-0175">Coiled coil</keyword>
<evidence type="ECO:0008006" key="4">
    <source>
        <dbReference type="Google" id="ProtNLM"/>
    </source>
</evidence>
<sequence>MSMLEDHSSYIKVSEFAQDTDVGGKLIQLMHTTMVPDKSRKEKESSWSKVSRLEDMRVIFSMEAPWMSFYYVVFVLVRNIVLTHHRSVTTSLWEVPKMKKQTMPTEVIVEEDREETTTNEHVNAVFTWSSLTYDLPFNLNAKTTIIHDDSEDEADEAEKERLRKEKMEEQYAKFIDLIKEVRINIPLIDDLAGMPNYETFLKDLVSNKRKMAQISTAFLNEECSAIVENKLPPKLGNPGSFLIPCTIAGLVEYLALANLSASINLMPYSLYAHLSGNTLKPTRMNKVTEEELNALLDDSKPSSTTSEKISESFLDHEFEEFMADEIKEIPEKKEEFENSFEVLPLEGNQRIKNSILDPPTNLVMKPLPEHLEYAFLEKDSLPPVVISTLLQDDEKKHLVSILKETQRSICLENIRYSRNYPIFLQTQNQLRGRC</sequence>